<comment type="caution">
    <text evidence="1">The sequence shown here is derived from an EMBL/GenBank/DDBJ whole genome shotgun (WGS) entry which is preliminary data.</text>
</comment>
<name>A0A4Q8ARA4_9MICO</name>
<keyword evidence="2" id="KW-1185">Reference proteome</keyword>
<organism evidence="1 2">
    <name type="scientific">Microterricola gilva</name>
    <dbReference type="NCBI Taxonomy" id="393267"/>
    <lineage>
        <taxon>Bacteria</taxon>
        <taxon>Bacillati</taxon>
        <taxon>Actinomycetota</taxon>
        <taxon>Actinomycetes</taxon>
        <taxon>Micrococcales</taxon>
        <taxon>Microbacteriaceae</taxon>
        <taxon>Microterricola</taxon>
    </lineage>
</organism>
<gene>
    <name evidence="1" type="ORF">EV379_3127</name>
</gene>
<evidence type="ECO:0000313" key="2">
    <source>
        <dbReference type="Proteomes" id="UP000291483"/>
    </source>
</evidence>
<accession>A0A4Q8ARA4</accession>
<sequence>MMRPETATVAAHTDLVNLAEDMRQLSTAFMSVSSTDRALLAMASIQTLEVAELLNSGEWTLEAALAWLEAGVKAMERVA</sequence>
<proteinExistence type="predicted"/>
<dbReference type="RefSeq" id="WP_130506911.1">
    <property type="nucleotide sequence ID" value="NZ_SHLC01000001.1"/>
</dbReference>
<protein>
    <submittedName>
        <fullName evidence="1">Uncharacterized protein</fullName>
    </submittedName>
</protein>
<evidence type="ECO:0000313" key="1">
    <source>
        <dbReference type="EMBL" id="RZU66761.1"/>
    </source>
</evidence>
<dbReference type="EMBL" id="SHLC01000001">
    <property type="protein sequence ID" value="RZU66761.1"/>
    <property type="molecule type" value="Genomic_DNA"/>
</dbReference>
<reference evidence="1 2" key="1">
    <citation type="submission" date="2019-02" db="EMBL/GenBank/DDBJ databases">
        <title>Sequencing the genomes of 1000 actinobacteria strains.</title>
        <authorList>
            <person name="Klenk H.-P."/>
        </authorList>
    </citation>
    <scope>NUCLEOTIDE SEQUENCE [LARGE SCALE GENOMIC DNA]</scope>
    <source>
        <strain evidence="1 2">DSM 18319</strain>
    </source>
</reference>
<dbReference type="Proteomes" id="UP000291483">
    <property type="component" value="Unassembled WGS sequence"/>
</dbReference>
<dbReference type="AlphaFoldDB" id="A0A4Q8ARA4"/>